<dbReference type="Proteomes" id="UP000593562">
    <property type="component" value="Unassembled WGS sequence"/>
</dbReference>
<protein>
    <submittedName>
        <fullName evidence="2">F-box protein</fullName>
    </submittedName>
</protein>
<evidence type="ECO:0000313" key="3">
    <source>
        <dbReference type="Proteomes" id="UP000593562"/>
    </source>
</evidence>
<proteinExistence type="predicted"/>
<dbReference type="InterPro" id="IPR036047">
    <property type="entry name" value="F-box-like_dom_sf"/>
</dbReference>
<organism evidence="2 3">
    <name type="scientific">Tripterygium wilfordii</name>
    <name type="common">Thunder God vine</name>
    <dbReference type="NCBI Taxonomy" id="458696"/>
    <lineage>
        <taxon>Eukaryota</taxon>
        <taxon>Viridiplantae</taxon>
        <taxon>Streptophyta</taxon>
        <taxon>Embryophyta</taxon>
        <taxon>Tracheophyta</taxon>
        <taxon>Spermatophyta</taxon>
        <taxon>Magnoliopsida</taxon>
        <taxon>eudicotyledons</taxon>
        <taxon>Gunneridae</taxon>
        <taxon>Pentapetalae</taxon>
        <taxon>rosids</taxon>
        <taxon>fabids</taxon>
        <taxon>Celastrales</taxon>
        <taxon>Celastraceae</taxon>
        <taxon>Tripterygium</taxon>
    </lineage>
</organism>
<reference evidence="2 3" key="1">
    <citation type="journal article" date="2020" name="Nat. Commun.">
        <title>Genome of Tripterygium wilfordii and identification of cytochrome P450 involved in triptolide biosynthesis.</title>
        <authorList>
            <person name="Tu L."/>
            <person name="Su P."/>
            <person name="Zhang Z."/>
            <person name="Gao L."/>
            <person name="Wang J."/>
            <person name="Hu T."/>
            <person name="Zhou J."/>
            <person name="Zhang Y."/>
            <person name="Zhao Y."/>
            <person name="Liu Y."/>
            <person name="Song Y."/>
            <person name="Tong Y."/>
            <person name="Lu Y."/>
            <person name="Yang J."/>
            <person name="Xu C."/>
            <person name="Jia M."/>
            <person name="Peters R.J."/>
            <person name="Huang L."/>
            <person name="Gao W."/>
        </authorList>
    </citation>
    <scope>NUCLEOTIDE SEQUENCE [LARGE SCALE GENOMIC DNA]</scope>
    <source>
        <strain evidence="3">cv. XIE 37</strain>
        <tissue evidence="2">Leaf</tissue>
    </source>
</reference>
<dbReference type="Pfam" id="PF00646">
    <property type="entry name" value="F-box"/>
    <property type="match status" value="1"/>
</dbReference>
<name>A0A7J7C8B6_TRIWF</name>
<comment type="caution">
    <text evidence="2">The sequence shown here is derived from an EMBL/GenBank/DDBJ whole genome shotgun (WGS) entry which is preliminary data.</text>
</comment>
<dbReference type="PANTHER" id="PTHR35546:SF21">
    <property type="entry name" value="F-BOX DOMAIN-CONTAINING PROTEIN"/>
    <property type="match status" value="1"/>
</dbReference>
<dbReference type="Pfam" id="PF24750">
    <property type="entry name" value="b-prop_At3g26010-like"/>
    <property type="match status" value="1"/>
</dbReference>
<dbReference type="InterPro" id="IPR017451">
    <property type="entry name" value="F-box-assoc_interact_dom"/>
</dbReference>
<dbReference type="InParanoid" id="A0A7J7C8B6"/>
<evidence type="ECO:0000313" key="2">
    <source>
        <dbReference type="EMBL" id="KAF5730388.1"/>
    </source>
</evidence>
<sequence>MAKVSFFMGYRKMGKLDNDVAFDVLSRLQTKDLLCLKRVSKDWHHIMSDPSFIEVQSRRKEPLMGFFFQQRFKWCFDDIKTITYIPLYRKATQLHQNVFSFLPQQVVVLATCNGLVCCRSCYPFEDPKVYVCNPLNKQWIEIEWPKPDKACGIALAFDPFRDLKELSTNFKLVRVEQLANDMEELYFSFEIYSSKTRTWKLSKEICWCNCSLFKNNGVFIGDVLHWLTDGDEILTYNVESELSWLIPVAVPASEFTSVPEGCIGESEGRLHHVMVSDAGLHVWVLDDYFEFKWSLKHSKTIEAMEEEHPKYFCNLRERVTQRLTVDASPWVDPLAFKDGVLLMMVSTKTYWYHYETCKMEEICDISKFGTNSTYCPMVFPYVMSLASLDTK</sequence>
<accession>A0A7J7C8B6</accession>
<dbReference type="InterPro" id="IPR056592">
    <property type="entry name" value="Beta-prop_At3g26010-like"/>
</dbReference>
<dbReference type="InterPro" id="IPR055290">
    <property type="entry name" value="At3g26010-like"/>
</dbReference>
<dbReference type="NCBIfam" id="TIGR01640">
    <property type="entry name" value="F_box_assoc_1"/>
    <property type="match status" value="1"/>
</dbReference>
<dbReference type="EMBL" id="JAAARO010000020">
    <property type="protein sequence ID" value="KAF5730388.1"/>
    <property type="molecule type" value="Genomic_DNA"/>
</dbReference>
<dbReference type="SUPFAM" id="SSF81383">
    <property type="entry name" value="F-box domain"/>
    <property type="match status" value="1"/>
</dbReference>
<feature type="domain" description="F-box" evidence="1">
    <location>
        <begin position="10"/>
        <end position="55"/>
    </location>
</feature>
<keyword evidence="3" id="KW-1185">Reference proteome</keyword>
<dbReference type="Gene3D" id="1.20.1280.50">
    <property type="match status" value="1"/>
</dbReference>
<evidence type="ECO:0000259" key="1">
    <source>
        <dbReference type="PROSITE" id="PS50181"/>
    </source>
</evidence>
<dbReference type="PANTHER" id="PTHR35546">
    <property type="entry name" value="F-BOX PROTEIN INTERACTION DOMAIN PROTEIN-RELATED"/>
    <property type="match status" value="1"/>
</dbReference>
<dbReference type="AlphaFoldDB" id="A0A7J7C8B6"/>
<dbReference type="InterPro" id="IPR001810">
    <property type="entry name" value="F-box_dom"/>
</dbReference>
<gene>
    <name evidence="2" type="ORF">HS088_TW20G00761</name>
</gene>
<dbReference type="PROSITE" id="PS50181">
    <property type="entry name" value="FBOX"/>
    <property type="match status" value="1"/>
</dbReference>